<dbReference type="PROSITE" id="PS50932">
    <property type="entry name" value="HTH_LACI_2"/>
    <property type="match status" value="1"/>
</dbReference>
<dbReference type="SUPFAM" id="SSF47413">
    <property type="entry name" value="lambda repressor-like DNA-binding domains"/>
    <property type="match status" value="1"/>
</dbReference>
<dbReference type="Pfam" id="PF13377">
    <property type="entry name" value="Peripla_BP_3"/>
    <property type="match status" value="1"/>
</dbReference>
<name>B8D0R3_HALOH</name>
<dbReference type="Gene3D" id="3.40.50.2300">
    <property type="match status" value="2"/>
</dbReference>
<dbReference type="InterPro" id="IPR000843">
    <property type="entry name" value="HTH_LacI"/>
</dbReference>
<evidence type="ECO:0000256" key="1">
    <source>
        <dbReference type="ARBA" id="ARBA00023015"/>
    </source>
</evidence>
<dbReference type="HOGENOM" id="CLU_037628_6_2_9"/>
<evidence type="ECO:0000256" key="2">
    <source>
        <dbReference type="ARBA" id="ARBA00023125"/>
    </source>
</evidence>
<dbReference type="PANTHER" id="PTHR30146">
    <property type="entry name" value="LACI-RELATED TRANSCRIPTIONAL REPRESSOR"/>
    <property type="match status" value="1"/>
</dbReference>
<evidence type="ECO:0000313" key="6">
    <source>
        <dbReference type="Proteomes" id="UP000000719"/>
    </source>
</evidence>
<sequence>MKPTIKDVARKANVSVATVSRVLNNQPGYSVETEKKVLEAIDELGYHPNALARGLVGKRTKTLGVLIPRISNMVSSQIMNGIEDAAHKNDHSVIICNTDNDGQKTMVYLDVLREKRVDGIIVVSEMLTEEYANKLVELKVPVILISTIDETGQFPHIKVNDEQAAYQATEYLISKGHKNIAMISGTPEDMVAGKPRLDGYKKALRENGLPVKEENIVFGDFWFDSGKECMERLLNNNQGITAIFVASDEMAAGALSTAYKSGIRVPEDISIIGFDNTQLAEMTIPPLTTVSQPFYQMGYKGLKLLLKAIKGKEVNSAILPHVIVERETVKKV</sequence>
<keyword evidence="1" id="KW-0805">Transcription regulation</keyword>
<gene>
    <name evidence="5" type="ordered locus">Hore_22540</name>
</gene>
<protein>
    <submittedName>
        <fullName evidence="5">Transcriptional regulator, LacI family</fullName>
    </submittedName>
</protein>
<dbReference type="RefSeq" id="WP_015923968.1">
    <property type="nucleotide sequence ID" value="NC_011899.1"/>
</dbReference>
<dbReference type="OrthoDB" id="369222at2"/>
<dbReference type="InterPro" id="IPR028082">
    <property type="entry name" value="Peripla_BP_I"/>
</dbReference>
<dbReference type="eggNOG" id="COG1609">
    <property type="taxonomic scope" value="Bacteria"/>
</dbReference>
<dbReference type="SUPFAM" id="SSF53822">
    <property type="entry name" value="Periplasmic binding protein-like I"/>
    <property type="match status" value="1"/>
</dbReference>
<evidence type="ECO:0000256" key="3">
    <source>
        <dbReference type="ARBA" id="ARBA00023163"/>
    </source>
</evidence>
<dbReference type="PANTHER" id="PTHR30146:SF149">
    <property type="entry name" value="HTH-TYPE TRANSCRIPTIONAL REGULATOR EBGR"/>
    <property type="match status" value="1"/>
</dbReference>
<keyword evidence="2" id="KW-0238">DNA-binding</keyword>
<dbReference type="InterPro" id="IPR010982">
    <property type="entry name" value="Lambda_DNA-bd_dom_sf"/>
</dbReference>
<dbReference type="InterPro" id="IPR046335">
    <property type="entry name" value="LacI/GalR-like_sensor"/>
</dbReference>
<organism evidence="5 6">
    <name type="scientific">Halothermothrix orenii (strain H 168 / OCM 544 / DSM 9562)</name>
    <dbReference type="NCBI Taxonomy" id="373903"/>
    <lineage>
        <taxon>Bacteria</taxon>
        <taxon>Bacillati</taxon>
        <taxon>Bacillota</taxon>
        <taxon>Clostridia</taxon>
        <taxon>Halanaerobiales</taxon>
        <taxon>Halothermotrichaceae</taxon>
        <taxon>Halothermothrix</taxon>
    </lineage>
</organism>
<dbReference type="KEGG" id="hor:Hore_22540"/>
<dbReference type="Pfam" id="PF00356">
    <property type="entry name" value="LacI"/>
    <property type="match status" value="1"/>
</dbReference>
<dbReference type="EMBL" id="CP001098">
    <property type="protein sequence ID" value="ACL70999.1"/>
    <property type="molecule type" value="Genomic_DNA"/>
</dbReference>
<dbReference type="AlphaFoldDB" id="B8D0R3"/>
<dbReference type="GO" id="GO:0000976">
    <property type="term" value="F:transcription cis-regulatory region binding"/>
    <property type="evidence" value="ECO:0007669"/>
    <property type="project" value="TreeGrafter"/>
</dbReference>
<dbReference type="CDD" id="cd19975">
    <property type="entry name" value="PBP1_CcpA-like"/>
    <property type="match status" value="1"/>
</dbReference>
<dbReference type="STRING" id="373903.Hore_22540"/>
<dbReference type="Gene3D" id="1.10.260.40">
    <property type="entry name" value="lambda repressor-like DNA-binding domains"/>
    <property type="match status" value="1"/>
</dbReference>
<dbReference type="GO" id="GO:0003700">
    <property type="term" value="F:DNA-binding transcription factor activity"/>
    <property type="evidence" value="ECO:0007669"/>
    <property type="project" value="TreeGrafter"/>
</dbReference>
<feature type="domain" description="HTH lacI-type" evidence="4">
    <location>
        <begin position="3"/>
        <end position="57"/>
    </location>
</feature>
<keyword evidence="3" id="KW-0804">Transcription</keyword>
<evidence type="ECO:0000313" key="5">
    <source>
        <dbReference type="EMBL" id="ACL70999.1"/>
    </source>
</evidence>
<dbReference type="CDD" id="cd01392">
    <property type="entry name" value="HTH_LacI"/>
    <property type="match status" value="1"/>
</dbReference>
<dbReference type="PROSITE" id="PS00356">
    <property type="entry name" value="HTH_LACI_1"/>
    <property type="match status" value="1"/>
</dbReference>
<reference evidence="5 6" key="1">
    <citation type="journal article" date="2009" name="PLoS ONE">
        <title>Genome analysis of the anaerobic thermohalophilic bacterium Halothermothrix orenii.</title>
        <authorList>
            <person name="Mavromatis K."/>
            <person name="Ivanova N."/>
            <person name="Anderson I."/>
            <person name="Lykidis A."/>
            <person name="Hooper S.D."/>
            <person name="Sun H."/>
            <person name="Kunin V."/>
            <person name="Lapidus A."/>
            <person name="Hugenholtz P."/>
            <person name="Patel B."/>
            <person name="Kyrpides N.C."/>
        </authorList>
    </citation>
    <scope>NUCLEOTIDE SEQUENCE [LARGE SCALE GENOMIC DNA]</scope>
    <source>
        <strain evidence="6">H 168 / OCM 544 / DSM 9562</strain>
    </source>
</reference>
<keyword evidence="6" id="KW-1185">Reference proteome</keyword>
<evidence type="ECO:0000259" key="4">
    <source>
        <dbReference type="PROSITE" id="PS50932"/>
    </source>
</evidence>
<accession>B8D0R3</accession>
<proteinExistence type="predicted"/>
<dbReference type="SMART" id="SM00354">
    <property type="entry name" value="HTH_LACI"/>
    <property type="match status" value="1"/>
</dbReference>
<dbReference type="Proteomes" id="UP000000719">
    <property type="component" value="Chromosome"/>
</dbReference>
<dbReference type="PRINTS" id="PR00036">
    <property type="entry name" value="HTHLACI"/>
</dbReference>